<organism evidence="1 2">
    <name type="scientific">Trifolium pratense</name>
    <name type="common">Red clover</name>
    <dbReference type="NCBI Taxonomy" id="57577"/>
    <lineage>
        <taxon>Eukaryota</taxon>
        <taxon>Viridiplantae</taxon>
        <taxon>Streptophyta</taxon>
        <taxon>Embryophyta</taxon>
        <taxon>Tracheophyta</taxon>
        <taxon>Spermatophyta</taxon>
        <taxon>Magnoliopsida</taxon>
        <taxon>eudicotyledons</taxon>
        <taxon>Gunneridae</taxon>
        <taxon>Pentapetalae</taxon>
        <taxon>rosids</taxon>
        <taxon>fabids</taxon>
        <taxon>Fabales</taxon>
        <taxon>Fabaceae</taxon>
        <taxon>Papilionoideae</taxon>
        <taxon>50 kb inversion clade</taxon>
        <taxon>NPAAA clade</taxon>
        <taxon>Hologalegina</taxon>
        <taxon>IRL clade</taxon>
        <taxon>Trifolieae</taxon>
        <taxon>Trifolium</taxon>
    </lineage>
</organism>
<gene>
    <name evidence="1" type="ORF">L195_g022591</name>
</gene>
<dbReference type="AlphaFoldDB" id="A0A2K3N8G2"/>
<protein>
    <submittedName>
        <fullName evidence="1">Uncharacterized protein</fullName>
    </submittedName>
</protein>
<dbReference type="Proteomes" id="UP000236291">
    <property type="component" value="Unassembled WGS sequence"/>
</dbReference>
<evidence type="ECO:0000313" key="1">
    <source>
        <dbReference type="EMBL" id="PNX99326.1"/>
    </source>
</evidence>
<evidence type="ECO:0000313" key="2">
    <source>
        <dbReference type="Proteomes" id="UP000236291"/>
    </source>
</evidence>
<reference evidence="1 2" key="1">
    <citation type="journal article" date="2014" name="Am. J. Bot.">
        <title>Genome assembly and annotation for red clover (Trifolium pratense; Fabaceae).</title>
        <authorList>
            <person name="Istvanek J."/>
            <person name="Jaros M."/>
            <person name="Krenek A."/>
            <person name="Repkova J."/>
        </authorList>
    </citation>
    <scope>NUCLEOTIDE SEQUENCE [LARGE SCALE GENOMIC DNA]</scope>
    <source>
        <strain evidence="2">cv. Tatra</strain>
        <tissue evidence="1">Young leaves</tissue>
    </source>
</reference>
<accession>A0A2K3N8G2</accession>
<comment type="caution">
    <text evidence="1">The sequence shown here is derived from an EMBL/GenBank/DDBJ whole genome shotgun (WGS) entry which is preliminary data.</text>
</comment>
<name>A0A2K3N8G2_TRIPR</name>
<reference evidence="1 2" key="2">
    <citation type="journal article" date="2017" name="Front. Plant Sci.">
        <title>Gene Classification and Mining of Molecular Markers Useful in Red Clover (Trifolium pratense) Breeding.</title>
        <authorList>
            <person name="Istvanek J."/>
            <person name="Dluhosova J."/>
            <person name="Dluhos P."/>
            <person name="Patkova L."/>
            <person name="Nedelnik J."/>
            <person name="Repkova J."/>
        </authorList>
    </citation>
    <scope>NUCLEOTIDE SEQUENCE [LARGE SCALE GENOMIC DNA]</scope>
    <source>
        <strain evidence="2">cv. Tatra</strain>
        <tissue evidence="1">Young leaves</tissue>
    </source>
</reference>
<sequence>MDQKVVKNIAGTSLDEDVTVFAYGTGLLRVSFEGSGIGHGLEALSYFCHCFDSRKGGGATKG</sequence>
<dbReference type="EMBL" id="ASHM01017636">
    <property type="protein sequence ID" value="PNX99326.1"/>
    <property type="molecule type" value="Genomic_DNA"/>
</dbReference>
<proteinExistence type="predicted"/>